<dbReference type="InterPro" id="IPR016088">
    <property type="entry name" value="Chalcone_isomerase_3-sand"/>
</dbReference>
<evidence type="ECO:0000256" key="10">
    <source>
        <dbReference type="RuleBase" id="RU362123"/>
    </source>
</evidence>
<accession>A0ABV7HLW1</accession>
<evidence type="ECO:0000259" key="13">
    <source>
        <dbReference type="PROSITE" id="PS52015"/>
    </source>
</evidence>
<reference evidence="15" key="1">
    <citation type="journal article" date="2019" name="Int. J. Syst. Evol. Microbiol.">
        <title>The Global Catalogue of Microorganisms (GCM) 10K type strain sequencing project: providing services to taxonomists for standard genome sequencing and annotation.</title>
        <authorList>
            <consortium name="The Broad Institute Genomics Platform"/>
            <consortium name="The Broad Institute Genome Sequencing Center for Infectious Disease"/>
            <person name="Wu L."/>
            <person name="Ma J."/>
        </authorList>
    </citation>
    <scope>NUCLEOTIDE SEQUENCE [LARGE SCALE GENOMIC DNA]</scope>
    <source>
        <strain evidence="15">KCTC 52141</strain>
    </source>
</reference>
<dbReference type="RefSeq" id="WP_382413833.1">
    <property type="nucleotide sequence ID" value="NZ_AP031500.1"/>
</dbReference>
<evidence type="ECO:0000256" key="4">
    <source>
        <dbReference type="ARBA" id="ARBA00022475"/>
    </source>
</evidence>
<feature type="compositionally biased region" description="Low complexity" evidence="11">
    <location>
        <begin position="220"/>
        <end position="232"/>
    </location>
</feature>
<dbReference type="InterPro" id="IPR036298">
    <property type="entry name" value="Chalcone_isomerase_sf"/>
</dbReference>
<evidence type="ECO:0000313" key="15">
    <source>
        <dbReference type="Proteomes" id="UP001595548"/>
    </source>
</evidence>
<keyword evidence="10" id="KW-0735">Signal-anchor</keyword>
<comment type="function">
    <text evidence="10">Interacts with outer membrane receptor proteins that carry out high-affinity binding and energy dependent uptake into the periplasmic space of specific substrates. It could act to transduce energy from the cytoplasmic membrane to specific energy-requiring processes in the outer membrane, resulting in the release into the periplasm of ligands bound by these outer membrane proteins.</text>
</comment>
<evidence type="ECO:0000256" key="2">
    <source>
        <dbReference type="ARBA" id="ARBA00006555"/>
    </source>
</evidence>
<evidence type="ECO:0000256" key="1">
    <source>
        <dbReference type="ARBA" id="ARBA00004383"/>
    </source>
</evidence>
<evidence type="ECO:0000256" key="3">
    <source>
        <dbReference type="ARBA" id="ARBA00022448"/>
    </source>
</evidence>
<dbReference type="Proteomes" id="UP001595548">
    <property type="component" value="Unassembled WGS sequence"/>
</dbReference>
<protein>
    <recommendedName>
        <fullName evidence="10">Protein TonB</fullName>
    </recommendedName>
</protein>
<dbReference type="InterPro" id="IPR003538">
    <property type="entry name" value="TonB"/>
</dbReference>
<comment type="similarity">
    <text evidence="2 10">Belongs to the TonB family.</text>
</comment>
<keyword evidence="6" id="KW-0812">Transmembrane</keyword>
<dbReference type="Gene3D" id="3.50.70.10">
    <property type="match status" value="1"/>
</dbReference>
<evidence type="ECO:0000256" key="5">
    <source>
        <dbReference type="ARBA" id="ARBA00022519"/>
    </source>
</evidence>
<evidence type="ECO:0000256" key="11">
    <source>
        <dbReference type="SAM" id="MobiDB-lite"/>
    </source>
</evidence>
<dbReference type="SUPFAM" id="SSF74653">
    <property type="entry name" value="TolA/TonB C-terminal domain"/>
    <property type="match status" value="1"/>
</dbReference>
<keyword evidence="8" id="KW-1133">Transmembrane helix</keyword>
<dbReference type="InterPro" id="IPR051045">
    <property type="entry name" value="TonB-dependent_transducer"/>
</dbReference>
<keyword evidence="12" id="KW-0732">Signal</keyword>
<feature type="compositionally biased region" description="Polar residues" evidence="11">
    <location>
        <begin position="249"/>
        <end position="265"/>
    </location>
</feature>
<feature type="region of interest" description="Disordered" evidence="11">
    <location>
        <begin position="183"/>
        <end position="297"/>
    </location>
</feature>
<dbReference type="PANTHER" id="PTHR33446">
    <property type="entry name" value="PROTEIN TONB-RELATED"/>
    <property type="match status" value="1"/>
</dbReference>
<sequence length="406" mass="43922">MRTFKVPVYWILTLLMLGANLAHGAPLLNGMAVHQELGRDQFIGAIYSESLSSDASTLLAANQPMRMELKITAERGISARKFSRMWIEGMAINIRGSALTEQADNMVSFTKMFQERLQENDHVVFALTPGEGVSVSVDGITLGTIADDNFFGLLLSTWLGRVPLSSTYREQLLVSGDVSTSLTGRYASINPTPERTDQVALWGAPAPTPEPEPEPEPQPKQEVAVAPAVVPAKSKIDTPKIEIPPTPSANPAATQAASSETVQVESSAPAAPVSSSSSSIASSVAPVEPEPLDESDEDFVPTFTAESLLANQRYFSNLVRKVQGEISYPRRAMQRGYQGSIRIAIKINRKGELLNATLIEETEHGVLNSEAMDAVEAAEPFPEVPALIPGQLHDFTIPITFQLQEQ</sequence>
<feature type="compositionally biased region" description="Polar residues" evidence="11">
    <location>
        <begin position="183"/>
        <end position="193"/>
    </location>
</feature>
<dbReference type="PRINTS" id="PR01374">
    <property type="entry name" value="TONBPROTEIN"/>
</dbReference>
<dbReference type="InterPro" id="IPR016087">
    <property type="entry name" value="Chalcone_isomerase"/>
</dbReference>
<keyword evidence="7 10" id="KW-0653">Protein transport</keyword>
<keyword evidence="3 10" id="KW-0813">Transport</keyword>
<feature type="signal peptide" evidence="12">
    <location>
        <begin position="1"/>
        <end position="24"/>
    </location>
</feature>
<evidence type="ECO:0000256" key="12">
    <source>
        <dbReference type="SAM" id="SignalP"/>
    </source>
</evidence>
<dbReference type="EMBL" id="JBHRTL010000001">
    <property type="protein sequence ID" value="MFC3153841.1"/>
    <property type="molecule type" value="Genomic_DNA"/>
</dbReference>
<keyword evidence="4 10" id="KW-1003">Cell membrane</keyword>
<dbReference type="NCBIfam" id="TIGR01352">
    <property type="entry name" value="tonB_Cterm"/>
    <property type="match status" value="1"/>
</dbReference>
<proteinExistence type="inferred from homology"/>
<dbReference type="InterPro" id="IPR006260">
    <property type="entry name" value="TonB/TolA_C"/>
</dbReference>
<feature type="compositionally biased region" description="Low complexity" evidence="11">
    <location>
        <begin position="266"/>
        <end position="287"/>
    </location>
</feature>
<feature type="domain" description="TonB C-terminal" evidence="13">
    <location>
        <begin position="313"/>
        <end position="406"/>
    </location>
</feature>
<dbReference type="InterPro" id="IPR037682">
    <property type="entry name" value="TonB_C"/>
</dbReference>
<keyword evidence="5 10" id="KW-0997">Cell inner membrane</keyword>
<keyword evidence="15" id="KW-1185">Reference proteome</keyword>
<keyword evidence="9" id="KW-0472">Membrane</keyword>
<evidence type="ECO:0000256" key="8">
    <source>
        <dbReference type="ARBA" id="ARBA00022989"/>
    </source>
</evidence>
<evidence type="ECO:0000256" key="9">
    <source>
        <dbReference type="ARBA" id="ARBA00023136"/>
    </source>
</evidence>
<evidence type="ECO:0000256" key="7">
    <source>
        <dbReference type="ARBA" id="ARBA00022927"/>
    </source>
</evidence>
<dbReference type="PANTHER" id="PTHR33446:SF2">
    <property type="entry name" value="PROTEIN TONB"/>
    <property type="match status" value="1"/>
</dbReference>
<comment type="caution">
    <text evidence="14">The sequence shown here is derived from an EMBL/GenBank/DDBJ whole genome shotgun (WGS) entry which is preliminary data.</text>
</comment>
<feature type="chain" id="PRO_5046673270" description="Protein TonB" evidence="12">
    <location>
        <begin position="25"/>
        <end position="406"/>
    </location>
</feature>
<comment type="subcellular location">
    <subcellularLocation>
        <location evidence="1 10">Cell inner membrane</location>
        <topology evidence="1 10">Single-pass membrane protein</topology>
        <orientation evidence="1 10">Periplasmic side</orientation>
    </subcellularLocation>
</comment>
<dbReference type="Gene3D" id="3.30.1150.10">
    <property type="match status" value="1"/>
</dbReference>
<evidence type="ECO:0000313" key="14">
    <source>
        <dbReference type="EMBL" id="MFC3153841.1"/>
    </source>
</evidence>
<gene>
    <name evidence="14" type="ORF">ACFOEB_01375</name>
</gene>
<dbReference type="PROSITE" id="PS52015">
    <property type="entry name" value="TONB_CTD"/>
    <property type="match status" value="1"/>
</dbReference>
<name>A0ABV7HLW1_9GAMM</name>
<dbReference type="Pfam" id="PF16036">
    <property type="entry name" value="Chalcone_3"/>
    <property type="match status" value="1"/>
</dbReference>
<dbReference type="SUPFAM" id="SSF54626">
    <property type="entry name" value="Chalcone isomerase"/>
    <property type="match status" value="1"/>
</dbReference>
<evidence type="ECO:0000256" key="6">
    <source>
        <dbReference type="ARBA" id="ARBA00022692"/>
    </source>
</evidence>
<dbReference type="Pfam" id="PF03544">
    <property type="entry name" value="TonB_C"/>
    <property type="match status" value="1"/>
</dbReference>
<organism evidence="14 15">
    <name type="scientific">Gilvimarinus japonicus</name>
    <dbReference type="NCBI Taxonomy" id="1796469"/>
    <lineage>
        <taxon>Bacteria</taxon>
        <taxon>Pseudomonadati</taxon>
        <taxon>Pseudomonadota</taxon>
        <taxon>Gammaproteobacteria</taxon>
        <taxon>Cellvibrionales</taxon>
        <taxon>Cellvibrionaceae</taxon>
        <taxon>Gilvimarinus</taxon>
    </lineage>
</organism>